<name>A0A817A8Y2_BRANA</name>
<accession>A0A817A8Y2</accession>
<gene>
    <name evidence="2" type="ORF">DARMORV10_A08P32640.1</name>
</gene>
<feature type="compositionally biased region" description="Basic and acidic residues" evidence="1">
    <location>
        <begin position="1"/>
        <end position="16"/>
    </location>
</feature>
<dbReference type="EMBL" id="HG994362">
    <property type="protein sequence ID" value="CAF2259039.1"/>
    <property type="molecule type" value="Genomic_DNA"/>
</dbReference>
<evidence type="ECO:0000313" key="2">
    <source>
        <dbReference type="EMBL" id="CAF2259039.1"/>
    </source>
</evidence>
<feature type="compositionally biased region" description="Polar residues" evidence="1">
    <location>
        <begin position="17"/>
        <end position="31"/>
    </location>
</feature>
<feature type="region of interest" description="Disordered" evidence="1">
    <location>
        <begin position="1"/>
        <end position="33"/>
    </location>
</feature>
<sequence length="67" mass="7588">MREKRSVFDVREKETQLDVTSKAPTSDSSLVGSEVGNIVNGEESSSMKLDYLLMEKDKIEDEYVTEN</sequence>
<dbReference type="AlphaFoldDB" id="A0A817A8Y2"/>
<organism evidence="2">
    <name type="scientific">Brassica napus</name>
    <name type="common">Rape</name>
    <dbReference type="NCBI Taxonomy" id="3708"/>
    <lineage>
        <taxon>Eukaryota</taxon>
        <taxon>Viridiplantae</taxon>
        <taxon>Streptophyta</taxon>
        <taxon>Embryophyta</taxon>
        <taxon>Tracheophyta</taxon>
        <taxon>Spermatophyta</taxon>
        <taxon>Magnoliopsida</taxon>
        <taxon>eudicotyledons</taxon>
        <taxon>Gunneridae</taxon>
        <taxon>Pentapetalae</taxon>
        <taxon>rosids</taxon>
        <taxon>malvids</taxon>
        <taxon>Brassicales</taxon>
        <taxon>Brassicaceae</taxon>
        <taxon>Brassiceae</taxon>
        <taxon>Brassica</taxon>
    </lineage>
</organism>
<reference evidence="2" key="1">
    <citation type="submission" date="2021-01" db="EMBL/GenBank/DDBJ databases">
        <authorList>
            <consortium name="Genoscope - CEA"/>
            <person name="William W."/>
        </authorList>
    </citation>
    <scope>NUCLEOTIDE SEQUENCE</scope>
</reference>
<protein>
    <submittedName>
        <fullName evidence="2">(rape) hypothetical protein</fullName>
    </submittedName>
</protein>
<evidence type="ECO:0000256" key="1">
    <source>
        <dbReference type="SAM" id="MobiDB-lite"/>
    </source>
</evidence>
<proteinExistence type="predicted"/>
<dbReference type="Proteomes" id="UP001295469">
    <property type="component" value="Chromosome A08"/>
</dbReference>